<gene>
    <name evidence="3" type="ORF">BCR44DRAFT_1435552</name>
</gene>
<feature type="transmembrane region" description="Helical" evidence="2">
    <location>
        <begin position="311"/>
        <end position="332"/>
    </location>
</feature>
<keyword evidence="2" id="KW-0812">Transmembrane</keyword>
<feature type="compositionally biased region" description="Low complexity" evidence="1">
    <location>
        <begin position="38"/>
        <end position="47"/>
    </location>
</feature>
<feature type="region of interest" description="Disordered" evidence="1">
    <location>
        <begin position="419"/>
        <end position="443"/>
    </location>
</feature>
<keyword evidence="2" id="KW-0472">Membrane</keyword>
<feature type="compositionally biased region" description="Low complexity" evidence="1">
    <location>
        <begin position="369"/>
        <end position="383"/>
    </location>
</feature>
<dbReference type="Proteomes" id="UP000193411">
    <property type="component" value="Unassembled WGS sequence"/>
</dbReference>
<keyword evidence="4" id="KW-1185">Reference proteome</keyword>
<name>A0A1Y2HM05_9FUNG</name>
<evidence type="ECO:0000313" key="3">
    <source>
        <dbReference type="EMBL" id="ORZ34994.1"/>
    </source>
</evidence>
<feature type="region of interest" description="Disordered" evidence="1">
    <location>
        <begin position="362"/>
        <end position="383"/>
    </location>
</feature>
<protein>
    <submittedName>
        <fullName evidence="3">Uncharacterized protein</fullName>
    </submittedName>
</protein>
<reference evidence="3 4" key="1">
    <citation type="submission" date="2016-07" db="EMBL/GenBank/DDBJ databases">
        <title>Pervasive Adenine N6-methylation of Active Genes in Fungi.</title>
        <authorList>
            <consortium name="DOE Joint Genome Institute"/>
            <person name="Mondo S.J."/>
            <person name="Dannebaum R.O."/>
            <person name="Kuo R.C."/>
            <person name="Labutti K."/>
            <person name="Haridas S."/>
            <person name="Kuo A."/>
            <person name="Salamov A."/>
            <person name="Ahrendt S.R."/>
            <person name="Lipzen A."/>
            <person name="Sullivan W."/>
            <person name="Andreopoulos W.B."/>
            <person name="Clum A."/>
            <person name="Lindquist E."/>
            <person name="Daum C."/>
            <person name="Ramamoorthy G.K."/>
            <person name="Gryganskyi A."/>
            <person name="Culley D."/>
            <person name="Magnuson J.K."/>
            <person name="James T.Y."/>
            <person name="O'Malley M.A."/>
            <person name="Stajich J.E."/>
            <person name="Spatafora J.W."/>
            <person name="Visel A."/>
            <person name="Grigoriev I.V."/>
        </authorList>
    </citation>
    <scope>NUCLEOTIDE SEQUENCE [LARGE SCALE GENOMIC DNA]</scope>
    <source>
        <strain evidence="3 4">PL171</strain>
    </source>
</reference>
<sequence length="443" mass="45510">MDPSTATSAPSTAPASPIFAAPFSNALALTALPCSASTSSDSNNADSPDLGCPQVHRLQQPGANGAKTAKGSSLDAYLRCRADKCVEQTRRLTAVSSAPTFMAKDLIIAAEALEDCGITACASEFAMAHSLLSVATALTPSSNSSTIPPPPPPPLPTSLGICALSLPIGSTCDQTLANPNSGLPTPPSISRLARTASTSTSPLLASVLGHTLFIPKAPLITGLAASQLAFPLNFYTPAPCPLGRVLSASSLGSVCTRQAECRLGTCPAPTPPGAFLTDPENVPLVLNPPSTPTPPSQSTPPANPAGKTGTLFAIASILAPSILLMVFVVAYMHHRKLERQAYPARQQRVVATRMLAEFPAQRRNREGLPTYSPYPSRPPSYMSVSSASASTVSVVVVAVDPLAELDLADARVLKDNDGEAAGLAGDSMGEGPSSASLPSVDRR</sequence>
<comment type="caution">
    <text evidence="3">The sequence shown here is derived from an EMBL/GenBank/DDBJ whole genome shotgun (WGS) entry which is preliminary data.</text>
</comment>
<organism evidence="3 4">
    <name type="scientific">Catenaria anguillulae PL171</name>
    <dbReference type="NCBI Taxonomy" id="765915"/>
    <lineage>
        <taxon>Eukaryota</taxon>
        <taxon>Fungi</taxon>
        <taxon>Fungi incertae sedis</taxon>
        <taxon>Blastocladiomycota</taxon>
        <taxon>Blastocladiomycetes</taxon>
        <taxon>Blastocladiales</taxon>
        <taxon>Catenariaceae</taxon>
        <taxon>Catenaria</taxon>
    </lineage>
</organism>
<evidence type="ECO:0000256" key="2">
    <source>
        <dbReference type="SAM" id="Phobius"/>
    </source>
</evidence>
<feature type="compositionally biased region" description="Pro residues" evidence="1">
    <location>
        <begin position="289"/>
        <end position="303"/>
    </location>
</feature>
<feature type="region of interest" description="Disordered" evidence="1">
    <location>
        <begin position="272"/>
        <end position="305"/>
    </location>
</feature>
<evidence type="ECO:0000313" key="4">
    <source>
        <dbReference type="Proteomes" id="UP000193411"/>
    </source>
</evidence>
<dbReference type="AlphaFoldDB" id="A0A1Y2HM05"/>
<evidence type="ECO:0000256" key="1">
    <source>
        <dbReference type="SAM" id="MobiDB-lite"/>
    </source>
</evidence>
<feature type="region of interest" description="Disordered" evidence="1">
    <location>
        <begin position="38"/>
        <end position="69"/>
    </location>
</feature>
<dbReference type="EMBL" id="MCFL01000025">
    <property type="protein sequence ID" value="ORZ34994.1"/>
    <property type="molecule type" value="Genomic_DNA"/>
</dbReference>
<keyword evidence="2" id="KW-1133">Transmembrane helix</keyword>
<proteinExistence type="predicted"/>
<accession>A0A1Y2HM05</accession>